<dbReference type="GO" id="GO:0016301">
    <property type="term" value="F:kinase activity"/>
    <property type="evidence" value="ECO:0007669"/>
    <property type="project" value="InterPro"/>
</dbReference>
<feature type="domain" description="Zeta toxin" evidence="3">
    <location>
        <begin position="44"/>
        <end position="218"/>
    </location>
</feature>
<dbReference type="Proteomes" id="UP001172155">
    <property type="component" value="Unassembled WGS sequence"/>
</dbReference>
<protein>
    <submittedName>
        <fullName evidence="4">Zeta toxin-domain-containing protein</fullName>
    </submittedName>
</protein>
<dbReference type="Pfam" id="PF06414">
    <property type="entry name" value="Zeta_toxin"/>
    <property type="match status" value="1"/>
</dbReference>
<dbReference type="InterPro" id="IPR027417">
    <property type="entry name" value="P-loop_NTPase"/>
</dbReference>
<proteinExistence type="predicted"/>
<evidence type="ECO:0000256" key="1">
    <source>
        <dbReference type="ARBA" id="ARBA00022741"/>
    </source>
</evidence>
<dbReference type="SUPFAM" id="SSF52540">
    <property type="entry name" value="P-loop containing nucleoside triphosphate hydrolases"/>
    <property type="match status" value="1"/>
</dbReference>
<dbReference type="EMBL" id="JAUKUD010000001">
    <property type="protein sequence ID" value="KAK0753067.1"/>
    <property type="molecule type" value="Genomic_DNA"/>
</dbReference>
<accession>A0AA40F8N9</accession>
<organism evidence="4 5">
    <name type="scientific">Schizothecium vesticola</name>
    <dbReference type="NCBI Taxonomy" id="314040"/>
    <lineage>
        <taxon>Eukaryota</taxon>
        <taxon>Fungi</taxon>
        <taxon>Dikarya</taxon>
        <taxon>Ascomycota</taxon>
        <taxon>Pezizomycotina</taxon>
        <taxon>Sordariomycetes</taxon>
        <taxon>Sordariomycetidae</taxon>
        <taxon>Sordariales</taxon>
        <taxon>Schizotheciaceae</taxon>
        <taxon>Schizothecium</taxon>
    </lineage>
</organism>
<dbReference type="GO" id="GO:0005524">
    <property type="term" value="F:ATP binding"/>
    <property type="evidence" value="ECO:0007669"/>
    <property type="project" value="UniProtKB-KW"/>
</dbReference>
<dbReference type="InterPro" id="IPR010488">
    <property type="entry name" value="Zeta_toxin_domain"/>
</dbReference>
<comment type="caution">
    <text evidence="4">The sequence shown here is derived from an EMBL/GenBank/DDBJ whole genome shotgun (WGS) entry which is preliminary data.</text>
</comment>
<dbReference type="PROSITE" id="PS00675">
    <property type="entry name" value="SIGMA54_INTERACT_1"/>
    <property type="match status" value="1"/>
</dbReference>
<dbReference type="AlphaFoldDB" id="A0AA40F8N9"/>
<keyword evidence="5" id="KW-1185">Reference proteome</keyword>
<gene>
    <name evidence="4" type="ORF">B0T18DRAFT_6005</name>
</gene>
<keyword evidence="2" id="KW-0067">ATP-binding</keyword>
<name>A0AA40F8N9_9PEZI</name>
<dbReference type="Gene3D" id="3.40.50.300">
    <property type="entry name" value="P-loop containing nucleotide triphosphate hydrolases"/>
    <property type="match status" value="1"/>
</dbReference>
<evidence type="ECO:0000313" key="4">
    <source>
        <dbReference type="EMBL" id="KAK0753067.1"/>
    </source>
</evidence>
<sequence>MPPPPPTPLETYTLSPADHLSIFTTTILPTELAPHHSHPHRASSGHRPLAVLILGQTGAGKTRLAPLLLAALSRGGGDDSPPVHLIADTYKAYHPHYAVCLPAASADARKWLAMACEHVVERRMDVLVESACRYPGDFCELVEIFGRGGYAVRVAVLAVPEGLSRLGILRRYYGGLEEGRGRLTPRGVHDESYEGLREAVGWLDGRGGEGVVVVRRGNLLAHRGGGAAAALEVERKRALTGEEREVAERDMEELRRLGDPGVDAQLQEIQGLLDGLGSVDGGELQALRADEFITDGLEA</sequence>
<evidence type="ECO:0000313" key="5">
    <source>
        <dbReference type="Proteomes" id="UP001172155"/>
    </source>
</evidence>
<evidence type="ECO:0000256" key="2">
    <source>
        <dbReference type="ARBA" id="ARBA00022840"/>
    </source>
</evidence>
<reference evidence="4" key="1">
    <citation type="submission" date="2023-06" db="EMBL/GenBank/DDBJ databases">
        <title>Genome-scale phylogeny and comparative genomics of the fungal order Sordariales.</title>
        <authorList>
            <consortium name="Lawrence Berkeley National Laboratory"/>
            <person name="Hensen N."/>
            <person name="Bonometti L."/>
            <person name="Westerberg I."/>
            <person name="Brannstrom I.O."/>
            <person name="Guillou S."/>
            <person name="Cros-Aarteil S."/>
            <person name="Calhoun S."/>
            <person name="Haridas S."/>
            <person name="Kuo A."/>
            <person name="Mondo S."/>
            <person name="Pangilinan J."/>
            <person name="Riley R."/>
            <person name="LaButti K."/>
            <person name="Andreopoulos B."/>
            <person name="Lipzen A."/>
            <person name="Chen C."/>
            <person name="Yanf M."/>
            <person name="Daum C."/>
            <person name="Ng V."/>
            <person name="Clum A."/>
            <person name="Steindorff A."/>
            <person name="Ohm R."/>
            <person name="Martin F."/>
            <person name="Silar P."/>
            <person name="Natvig D."/>
            <person name="Lalanne C."/>
            <person name="Gautier V."/>
            <person name="Ament-velasquez S.L."/>
            <person name="Kruys A."/>
            <person name="Hutchinson M.I."/>
            <person name="Powell A.J."/>
            <person name="Barry K."/>
            <person name="Miller A.N."/>
            <person name="Grigoriev I.V."/>
            <person name="Debuchy R."/>
            <person name="Gladieux P."/>
            <person name="Thoren M.H."/>
            <person name="Johannesson H."/>
        </authorList>
    </citation>
    <scope>NUCLEOTIDE SEQUENCE</scope>
    <source>
        <strain evidence="4">SMH3187-1</strain>
    </source>
</reference>
<dbReference type="InterPro" id="IPR025662">
    <property type="entry name" value="Sigma_54_int_dom_ATP-bd_1"/>
</dbReference>
<evidence type="ECO:0000259" key="3">
    <source>
        <dbReference type="Pfam" id="PF06414"/>
    </source>
</evidence>
<keyword evidence="1" id="KW-0547">Nucleotide-binding</keyword>